<comment type="caution">
    <text evidence="2">The sequence shown here is derived from an EMBL/GenBank/DDBJ whole genome shotgun (WGS) entry which is preliminary data.</text>
</comment>
<feature type="region of interest" description="Disordered" evidence="1">
    <location>
        <begin position="390"/>
        <end position="454"/>
    </location>
</feature>
<feature type="region of interest" description="Disordered" evidence="1">
    <location>
        <begin position="145"/>
        <end position="318"/>
    </location>
</feature>
<feature type="compositionally biased region" description="Polar residues" evidence="1">
    <location>
        <begin position="239"/>
        <end position="285"/>
    </location>
</feature>
<organism evidence="2 3">
    <name type="scientific">Cylindrodendrum hubeiense</name>
    <dbReference type="NCBI Taxonomy" id="595255"/>
    <lineage>
        <taxon>Eukaryota</taxon>
        <taxon>Fungi</taxon>
        <taxon>Dikarya</taxon>
        <taxon>Ascomycota</taxon>
        <taxon>Pezizomycotina</taxon>
        <taxon>Sordariomycetes</taxon>
        <taxon>Hypocreomycetidae</taxon>
        <taxon>Hypocreales</taxon>
        <taxon>Nectriaceae</taxon>
        <taxon>Cylindrodendrum</taxon>
    </lineage>
</organism>
<dbReference type="EMBL" id="JAANBB010000020">
    <property type="protein sequence ID" value="KAF7555477.1"/>
    <property type="molecule type" value="Genomic_DNA"/>
</dbReference>
<feature type="compositionally biased region" description="Polar residues" evidence="1">
    <location>
        <begin position="307"/>
        <end position="318"/>
    </location>
</feature>
<evidence type="ECO:0000313" key="3">
    <source>
        <dbReference type="Proteomes" id="UP000722485"/>
    </source>
</evidence>
<feature type="region of interest" description="Disordered" evidence="1">
    <location>
        <begin position="365"/>
        <end position="384"/>
    </location>
</feature>
<reference evidence="2" key="1">
    <citation type="submission" date="2020-03" db="EMBL/GenBank/DDBJ databases">
        <title>Draft Genome Sequence of Cylindrodendrum hubeiense.</title>
        <authorList>
            <person name="Buettner E."/>
            <person name="Kellner H."/>
        </authorList>
    </citation>
    <scope>NUCLEOTIDE SEQUENCE</scope>
    <source>
        <strain evidence="2">IHI 201604</strain>
    </source>
</reference>
<sequence>MIAKSERLKFAENLKERFETETRARETQQRVAMEEQSKRVSEQIERLKQDLQQQFAKDIRELDEKRNLENEESKKREVEATDARVEKAEKRALEAEARWQFEKDMRNREWHKLDVQRLHYDIQGRIDRSIQAAFGMANKERLPQQSSFADGRHRHQTHRTSDPQTNRPYTTNCHGPVYRNHVRTERPQGDLYSSIGLSANSSFDESEDDQHSVIPRSREQGGRDTPHGYTRNPPRHSKPTMQFSASSSPDHSSRISQFSTSGEVGSPGSAPTSQRRWSSTASAQIVQPAKRPSSRGASPHGSGAAHSPTTEFTTYNPSSTTASYRDFVDAPDICEETLPEQFRDLQEHTEVSGSANPLRESLNSVSAAEFDPPLAAKDMENPYQSREMIEYNEGKGKDRKSSSRAPGYRSIRNMRASPNEQEEEKYEDAGTSRLRRPMRLATPPQATKGEPADGNYIEFGGIGDMGEIQVYMTGFSPPLSGGQPPLQGPMSEGSRLQTSTMETGNFIGMEYDPMNAVSRSLTSEKSEIPHLSI</sequence>
<feature type="compositionally biased region" description="Basic and acidic residues" evidence="1">
    <location>
        <begin position="390"/>
        <end position="401"/>
    </location>
</feature>
<proteinExistence type="predicted"/>
<feature type="compositionally biased region" description="Basic and acidic residues" evidence="1">
    <location>
        <begin position="216"/>
        <end position="226"/>
    </location>
</feature>
<evidence type="ECO:0000313" key="2">
    <source>
        <dbReference type="EMBL" id="KAF7555477.1"/>
    </source>
</evidence>
<feature type="compositionally biased region" description="Polar residues" evidence="1">
    <location>
        <begin position="162"/>
        <end position="173"/>
    </location>
</feature>
<gene>
    <name evidence="2" type="ORF">G7Z17_g2152</name>
</gene>
<dbReference type="AlphaFoldDB" id="A0A9P5LBX0"/>
<dbReference type="Proteomes" id="UP000722485">
    <property type="component" value="Unassembled WGS sequence"/>
</dbReference>
<name>A0A9P5LBX0_9HYPO</name>
<evidence type="ECO:0000256" key="1">
    <source>
        <dbReference type="SAM" id="MobiDB-lite"/>
    </source>
</evidence>
<feature type="region of interest" description="Disordered" evidence="1">
    <location>
        <begin position="64"/>
        <end position="84"/>
    </location>
</feature>
<keyword evidence="3" id="KW-1185">Reference proteome</keyword>
<accession>A0A9P5LBX0</accession>
<protein>
    <submittedName>
        <fullName evidence="2">Uncharacterized protein</fullName>
    </submittedName>
</protein>